<organism evidence="2">
    <name type="scientific">Oryza nivara</name>
    <name type="common">Indian wild rice</name>
    <name type="synonym">Oryza sativa f. spontanea</name>
    <dbReference type="NCBI Taxonomy" id="4536"/>
    <lineage>
        <taxon>Eukaryota</taxon>
        <taxon>Viridiplantae</taxon>
        <taxon>Streptophyta</taxon>
        <taxon>Embryophyta</taxon>
        <taxon>Tracheophyta</taxon>
        <taxon>Spermatophyta</taxon>
        <taxon>Magnoliopsida</taxon>
        <taxon>Liliopsida</taxon>
        <taxon>Poales</taxon>
        <taxon>Poaceae</taxon>
        <taxon>BOP clade</taxon>
        <taxon>Oryzoideae</taxon>
        <taxon>Oryzeae</taxon>
        <taxon>Oryzinae</taxon>
        <taxon>Oryza</taxon>
    </lineage>
</organism>
<evidence type="ECO:0000256" key="1">
    <source>
        <dbReference type="SAM" id="MobiDB-lite"/>
    </source>
</evidence>
<reference evidence="2" key="2">
    <citation type="submission" date="2018-04" db="EMBL/GenBank/DDBJ databases">
        <title>OnivRS2 (Oryza nivara Reference Sequence Version 2).</title>
        <authorList>
            <person name="Zhang J."/>
            <person name="Kudrna D."/>
            <person name="Lee S."/>
            <person name="Talag J."/>
            <person name="Rajasekar S."/>
            <person name="Welchert J."/>
            <person name="Hsing Y.-I."/>
            <person name="Wing R.A."/>
        </authorList>
    </citation>
    <scope>NUCLEOTIDE SEQUENCE [LARGE SCALE GENOMIC DNA]</scope>
    <source>
        <strain evidence="2">SL10</strain>
    </source>
</reference>
<feature type="compositionally biased region" description="Pro residues" evidence="1">
    <location>
        <begin position="1"/>
        <end position="10"/>
    </location>
</feature>
<evidence type="ECO:0000313" key="2">
    <source>
        <dbReference type="EnsemblPlants" id="ONIVA03G01860.1"/>
    </source>
</evidence>
<keyword evidence="3" id="KW-1185">Reference proteome</keyword>
<sequence length="194" mass="21154">MSAPPPPQPPDSRTAAPTSPRLLPLPSSQWHVPFPAQLRSLLLFHCLFFPNPPPSLLPTQKKKKTRILSSSPTPIPTTSRHADHLLLLPFRWIPAAVSTSPASPSGVERRRGRWPVRCGVVAGERLLGFAASEKVSGVFWKLRCDAPATARKGLQVCDTGVILLVGWGFAFWSRGGLGGRHGLGPQHGFQVWAW</sequence>
<dbReference type="EnsemblPlants" id="ONIVA03G01860.1">
    <property type="protein sequence ID" value="ONIVA03G01860.1"/>
    <property type="gene ID" value="ONIVA03G01860"/>
</dbReference>
<dbReference type="Proteomes" id="UP000006591">
    <property type="component" value="Chromosome 3"/>
</dbReference>
<feature type="region of interest" description="Disordered" evidence="1">
    <location>
        <begin position="1"/>
        <end position="22"/>
    </location>
</feature>
<accession>A0A0E0GG75</accession>
<dbReference type="Gramene" id="ONIVA03G01860.1">
    <property type="protein sequence ID" value="ONIVA03G01860.1"/>
    <property type="gene ID" value="ONIVA03G01860"/>
</dbReference>
<dbReference type="HOGENOM" id="CLU_131172_0_0_1"/>
<evidence type="ECO:0000313" key="3">
    <source>
        <dbReference type="Proteomes" id="UP000006591"/>
    </source>
</evidence>
<reference evidence="2" key="1">
    <citation type="submission" date="2015-04" db="UniProtKB">
        <authorList>
            <consortium name="EnsemblPlants"/>
        </authorList>
    </citation>
    <scope>IDENTIFICATION</scope>
    <source>
        <strain evidence="2">SL10</strain>
    </source>
</reference>
<proteinExistence type="predicted"/>
<dbReference type="AlphaFoldDB" id="A0A0E0GG75"/>
<protein>
    <submittedName>
        <fullName evidence="2">Uncharacterized protein</fullName>
    </submittedName>
</protein>
<name>A0A0E0GG75_ORYNI</name>